<keyword evidence="3" id="KW-1185">Reference proteome</keyword>
<dbReference type="Gene3D" id="3.30.420.40">
    <property type="match status" value="2"/>
</dbReference>
<gene>
    <name evidence="2" type="ORF">D3P06_13535</name>
</gene>
<accession>A0A418ZSN8</accession>
<evidence type="ECO:0000259" key="1">
    <source>
        <dbReference type="Pfam" id="PF01869"/>
    </source>
</evidence>
<sequence>MALVLGIDGGGTGCRAALADAAGRILGLAEAGPANINTDVDGAAANIMAATRAALARVADAPDPAALTAVLGLAGGTIRPAVARLTALLPFSRIRVVNDGITAARGALGDGDGIMAAIGTGSVYAVQRGGALRQLGGRGFLMGDEGSGAVLGRALLAAAMRAADGFRPMTPLLAAILHEHGGHEGIIGFGNTARPGDFARLAPRVVDGDDPAARAIFDAAVAGLDADIAILQQGARLPVVLTGGLGPAYARRLEGRWPLHPPRGSGLEGAVAMAVALAAGEG</sequence>
<proteinExistence type="predicted"/>
<dbReference type="OrthoDB" id="63487at2"/>
<dbReference type="Proteomes" id="UP000285530">
    <property type="component" value="Unassembled WGS sequence"/>
</dbReference>
<dbReference type="PANTHER" id="PTHR43190:SF3">
    <property type="entry name" value="N-ACETYL-D-GLUCOSAMINE KINASE"/>
    <property type="match status" value="1"/>
</dbReference>
<comment type="caution">
    <text evidence="2">The sequence shown here is derived from an EMBL/GenBank/DDBJ whole genome shotgun (WGS) entry which is preliminary data.</text>
</comment>
<dbReference type="Pfam" id="PF01869">
    <property type="entry name" value="BcrAD_BadFG"/>
    <property type="match status" value="1"/>
</dbReference>
<organism evidence="2 3">
    <name type="scientific">Paracoccus aestuarii</name>
    <dbReference type="NCBI Taxonomy" id="453842"/>
    <lineage>
        <taxon>Bacteria</taxon>
        <taxon>Pseudomonadati</taxon>
        <taxon>Pseudomonadota</taxon>
        <taxon>Alphaproteobacteria</taxon>
        <taxon>Rhodobacterales</taxon>
        <taxon>Paracoccaceae</taxon>
        <taxon>Paracoccus</taxon>
    </lineage>
</organism>
<evidence type="ECO:0000313" key="3">
    <source>
        <dbReference type="Proteomes" id="UP000285530"/>
    </source>
</evidence>
<dbReference type="EMBL" id="QZEV01000080">
    <property type="protein sequence ID" value="RJL00335.1"/>
    <property type="molecule type" value="Genomic_DNA"/>
</dbReference>
<name>A0A418ZSN8_9RHOB</name>
<dbReference type="CDD" id="cd24082">
    <property type="entry name" value="ASKHA_NBD_GspK-like"/>
    <property type="match status" value="1"/>
</dbReference>
<dbReference type="PANTHER" id="PTHR43190">
    <property type="entry name" value="N-ACETYL-D-GLUCOSAMINE KINASE"/>
    <property type="match status" value="1"/>
</dbReference>
<dbReference type="InterPro" id="IPR002731">
    <property type="entry name" value="ATPase_BadF"/>
</dbReference>
<reference evidence="2 3" key="1">
    <citation type="submission" date="2018-09" db="EMBL/GenBank/DDBJ databases">
        <title>Paracoccus onubensis nov. sp. a moderate halophilic bacterium isolated from Gruta de las Maravillas (Aracena, Spain).</title>
        <authorList>
            <person name="Jurado V."/>
            <person name="Gutierrez-Patricio S."/>
            <person name="Gonzalez-Pimentel J.L."/>
            <person name="Laiz L."/>
            <person name="Saiz-Jimenez C."/>
        </authorList>
    </citation>
    <scope>NUCLEOTIDE SEQUENCE [LARGE SCALE GENOMIC DNA]</scope>
    <source>
        <strain evidence="2 3">DSM 19484</strain>
    </source>
</reference>
<evidence type="ECO:0000313" key="2">
    <source>
        <dbReference type="EMBL" id="RJL00335.1"/>
    </source>
</evidence>
<protein>
    <submittedName>
        <fullName evidence="2">ATPase</fullName>
    </submittedName>
</protein>
<dbReference type="InterPro" id="IPR052519">
    <property type="entry name" value="Euk-type_GlcNAc_Kinase"/>
</dbReference>
<dbReference type="RefSeq" id="WP_119887052.1">
    <property type="nucleotide sequence ID" value="NZ_CP067170.1"/>
</dbReference>
<dbReference type="AlphaFoldDB" id="A0A418ZSN8"/>
<feature type="domain" description="ATPase BadF/BadG/BcrA/BcrD type" evidence="1">
    <location>
        <begin position="5"/>
        <end position="245"/>
    </location>
</feature>
<dbReference type="InterPro" id="IPR043129">
    <property type="entry name" value="ATPase_NBD"/>
</dbReference>
<dbReference type="SUPFAM" id="SSF53067">
    <property type="entry name" value="Actin-like ATPase domain"/>
    <property type="match status" value="2"/>
</dbReference>